<dbReference type="InterPro" id="IPR019533">
    <property type="entry name" value="Peptidase_S26"/>
</dbReference>
<name>A0A4Z0B693_9PSED</name>
<dbReference type="RefSeq" id="WP_135307846.1">
    <property type="nucleotide sequence ID" value="NZ_QUZT01000010.1"/>
</dbReference>
<dbReference type="AlphaFoldDB" id="A0A4Z0B693"/>
<dbReference type="InterPro" id="IPR036286">
    <property type="entry name" value="LexA/Signal_pep-like_sf"/>
</dbReference>
<evidence type="ECO:0000256" key="2">
    <source>
        <dbReference type="ARBA" id="ARBA00009370"/>
    </source>
</evidence>
<reference evidence="9 10" key="1">
    <citation type="journal article" date="2019" name="Syst. Appl. Microbiol.">
        <title>New species of pathogenic Pseudomonas isolated from citrus in Tunisia: Proposal of Pseudomonas kairouanensis sp. nov. and Pseudomonas nabeulensis sp. nov.</title>
        <authorList>
            <person name="Oueslati M."/>
            <person name="Mulet M."/>
            <person name="Gomila M."/>
            <person name="Berge O."/>
            <person name="Hajlaoui M.R."/>
            <person name="Lalucat J."/>
            <person name="Sadfi-Zouaoui N."/>
            <person name="Garcia-Valdes E."/>
        </authorList>
    </citation>
    <scope>NUCLEOTIDE SEQUENCE [LARGE SCALE GENOMIC DNA]</scope>
    <source>
        <strain evidence="9 10">E10B</strain>
    </source>
</reference>
<evidence type="ECO:0000313" key="10">
    <source>
        <dbReference type="Proteomes" id="UP000297734"/>
    </source>
</evidence>
<comment type="caution">
    <text evidence="9">The sequence shown here is derived from an EMBL/GenBank/DDBJ whole genome shotgun (WGS) entry which is preliminary data.</text>
</comment>
<dbReference type="GO" id="GO:0009003">
    <property type="term" value="F:signal peptidase activity"/>
    <property type="evidence" value="ECO:0007669"/>
    <property type="project" value="UniProtKB-EC"/>
</dbReference>
<evidence type="ECO:0000259" key="8">
    <source>
        <dbReference type="Pfam" id="PF10502"/>
    </source>
</evidence>
<dbReference type="EMBL" id="QUZT01000010">
    <property type="protein sequence ID" value="TFY94565.1"/>
    <property type="molecule type" value="Genomic_DNA"/>
</dbReference>
<dbReference type="GO" id="GO:0004252">
    <property type="term" value="F:serine-type endopeptidase activity"/>
    <property type="evidence" value="ECO:0007669"/>
    <property type="project" value="InterPro"/>
</dbReference>
<dbReference type="InterPro" id="IPR000223">
    <property type="entry name" value="Pept_S26A_signal_pept_1"/>
</dbReference>
<comment type="subcellular location">
    <subcellularLocation>
        <location evidence="7">Membrane</location>
        <topology evidence="7">Multi-pass membrane protein</topology>
    </subcellularLocation>
</comment>
<gene>
    <name evidence="9" type="primary">lepB</name>
    <name evidence="9" type="ORF">DYL61_07610</name>
</gene>
<comment type="catalytic activity">
    <reaction evidence="1 7">
        <text>Cleavage of hydrophobic, N-terminal signal or leader sequences from secreted and periplasmic proteins.</text>
        <dbReference type="EC" id="3.4.21.89"/>
    </reaction>
</comment>
<sequence length="264" mass="28170">MKPGKFPLQAFLMSCLVAGWGLVYVGRIKWAIGVAAFLYTGVVLLGVFGLSASPVGLYVLFGFIVVVKLSSAVVSAVLARRYDGPADVPRKRFHALYVGVLIVITFVLIEVLRAPLMGFKTYYIPTGSMAPTVSVGDYIVTDLKAGAPKVGDIVVYRWNGTEAIKRVAGVGGDTLAIVNGELIRNGENLGLFHAPADRVNGAASMALAPVEVKPGHVYLLGDNRNNSNDSRFIGQVAVEDVVGAVTGIWFSKERSRIGTTFPLQ</sequence>
<dbReference type="EC" id="3.4.21.89" evidence="3 7"/>
<keyword evidence="7" id="KW-0812">Transmembrane</keyword>
<dbReference type="Pfam" id="PF10502">
    <property type="entry name" value="Peptidase_S26"/>
    <property type="match status" value="1"/>
</dbReference>
<dbReference type="PANTHER" id="PTHR43390">
    <property type="entry name" value="SIGNAL PEPTIDASE I"/>
    <property type="match status" value="1"/>
</dbReference>
<keyword evidence="7" id="KW-0645">Protease</keyword>
<feature type="transmembrane region" description="Helical" evidence="7">
    <location>
        <begin position="95"/>
        <end position="116"/>
    </location>
</feature>
<dbReference type="PROSITE" id="PS00760">
    <property type="entry name" value="SPASE_I_2"/>
    <property type="match status" value="1"/>
</dbReference>
<keyword evidence="5 7" id="KW-0378">Hydrolase</keyword>
<accession>A0A4Z0B693</accession>
<evidence type="ECO:0000313" key="9">
    <source>
        <dbReference type="EMBL" id="TFY94565.1"/>
    </source>
</evidence>
<keyword evidence="7" id="KW-1133">Transmembrane helix</keyword>
<dbReference type="GO" id="GO:0016020">
    <property type="term" value="C:membrane"/>
    <property type="evidence" value="ECO:0007669"/>
    <property type="project" value="UniProtKB-SubCell"/>
</dbReference>
<keyword evidence="10" id="KW-1185">Reference proteome</keyword>
<dbReference type="InterPro" id="IPR019757">
    <property type="entry name" value="Pept_S26A_signal_pept_1_Lys-AS"/>
</dbReference>
<evidence type="ECO:0000256" key="3">
    <source>
        <dbReference type="ARBA" id="ARBA00013208"/>
    </source>
</evidence>
<feature type="transmembrane region" description="Helical" evidence="7">
    <location>
        <begin position="57"/>
        <end position="79"/>
    </location>
</feature>
<feature type="active site" evidence="6">
    <location>
        <position position="165"/>
    </location>
</feature>
<dbReference type="CDD" id="cd06530">
    <property type="entry name" value="S26_SPase_I"/>
    <property type="match status" value="1"/>
</dbReference>
<comment type="similarity">
    <text evidence="2 7">Belongs to the peptidase S26 family.</text>
</comment>
<keyword evidence="7" id="KW-0472">Membrane</keyword>
<dbReference type="Proteomes" id="UP000297734">
    <property type="component" value="Unassembled WGS sequence"/>
</dbReference>
<dbReference type="SUPFAM" id="SSF51306">
    <property type="entry name" value="LexA/Signal peptidase"/>
    <property type="match status" value="1"/>
</dbReference>
<protein>
    <recommendedName>
        <fullName evidence="4 7">Signal peptidase I</fullName>
        <ecNumber evidence="3 7">3.4.21.89</ecNumber>
    </recommendedName>
</protein>
<dbReference type="PANTHER" id="PTHR43390:SF1">
    <property type="entry name" value="CHLOROPLAST PROCESSING PEPTIDASE"/>
    <property type="match status" value="1"/>
</dbReference>
<feature type="transmembrane region" description="Helical" evidence="7">
    <location>
        <begin position="6"/>
        <end position="25"/>
    </location>
</feature>
<dbReference type="Gene3D" id="2.10.109.10">
    <property type="entry name" value="Umud Fragment, subunit A"/>
    <property type="match status" value="1"/>
</dbReference>
<evidence type="ECO:0000256" key="7">
    <source>
        <dbReference type="RuleBase" id="RU362042"/>
    </source>
</evidence>
<dbReference type="GO" id="GO:0006465">
    <property type="term" value="P:signal peptide processing"/>
    <property type="evidence" value="ECO:0007669"/>
    <property type="project" value="InterPro"/>
</dbReference>
<feature type="transmembrane region" description="Helical" evidence="7">
    <location>
        <begin position="32"/>
        <end position="51"/>
    </location>
</feature>
<evidence type="ECO:0000256" key="5">
    <source>
        <dbReference type="ARBA" id="ARBA00022801"/>
    </source>
</evidence>
<feature type="active site" evidence="6">
    <location>
        <position position="128"/>
    </location>
</feature>
<dbReference type="PRINTS" id="PR00727">
    <property type="entry name" value="LEADERPTASE"/>
</dbReference>
<organism evidence="9 10">
    <name type="scientific">Pseudomonas nabeulensis</name>
    <dbReference type="NCBI Taxonomy" id="2293833"/>
    <lineage>
        <taxon>Bacteria</taxon>
        <taxon>Pseudomonadati</taxon>
        <taxon>Pseudomonadota</taxon>
        <taxon>Gammaproteobacteria</taxon>
        <taxon>Pseudomonadales</taxon>
        <taxon>Pseudomonadaceae</taxon>
        <taxon>Pseudomonas</taxon>
    </lineage>
</organism>
<evidence type="ECO:0000256" key="1">
    <source>
        <dbReference type="ARBA" id="ARBA00000677"/>
    </source>
</evidence>
<feature type="domain" description="Peptidase S26" evidence="8">
    <location>
        <begin position="100"/>
        <end position="249"/>
    </location>
</feature>
<dbReference type="NCBIfam" id="TIGR02227">
    <property type="entry name" value="sigpep_I_bact"/>
    <property type="match status" value="1"/>
</dbReference>
<evidence type="ECO:0000256" key="6">
    <source>
        <dbReference type="PIRSR" id="PIRSR600223-1"/>
    </source>
</evidence>
<dbReference type="OrthoDB" id="5986739at2"/>
<evidence type="ECO:0000256" key="4">
    <source>
        <dbReference type="ARBA" id="ARBA00019232"/>
    </source>
</evidence>
<proteinExistence type="inferred from homology"/>